<dbReference type="Pfam" id="PF04195">
    <property type="entry name" value="Transposase_28"/>
    <property type="match status" value="1"/>
</dbReference>
<sequence length="540" mass="60622">MSTITDVKCVLSQRVFDIFFKKFHIPKEVHLVLPNRGDTIHKRPTGKIGLYTRFFNFANFRLPLSTFLVNILRHFRINISQLSVIKAAKVSHFEILCRVYGITPTVGLFRCFYVNSKKNGWISFIKHSDKSLVCYTKPLDSLKNWIDHFFWVDDFACPARFLWHTAKNVTKDLAPATTNFNAQDYATLLATSLLIVLHFTDMDIFAFIHTTNPSKLRLTVAKASWTPMLTNCFIRAIVVPIRTTDTVAEDVIPLQPRRQKKRKTIIADAGGPSHPPKKLREDHKNPSGASVGSKSRSAVQRLLAGAVQNVEVRGELIPTLPFVTSSVSSTPEREVEDHTDSAEVDSFARPSVPVIAAATTITSTADPVVVVKEKIAKPSLFSTDSTSVSGTDSAMGGFMDFTGSDSFWWAACQISISVEVRMRAEYNIREKRRLKSVVKEKDQSLKARDEEIENLKAQMLLKEAEATEAICLRTEASNFETVKKSIRVEVNALNERNTILKKECNALDVKVKNLEASVVRKERELTDSNAQLTSIKSQND</sequence>
<feature type="coiled-coil region" evidence="1">
    <location>
        <begin position="438"/>
        <end position="531"/>
    </location>
</feature>
<dbReference type="Proteomes" id="UP001151760">
    <property type="component" value="Unassembled WGS sequence"/>
</dbReference>
<reference evidence="4" key="1">
    <citation type="journal article" date="2022" name="Int. J. Mol. Sci.">
        <title>Draft Genome of Tanacetum Coccineum: Genomic Comparison of Closely Related Tanacetum-Family Plants.</title>
        <authorList>
            <person name="Yamashiro T."/>
            <person name="Shiraishi A."/>
            <person name="Nakayama K."/>
            <person name="Satake H."/>
        </authorList>
    </citation>
    <scope>NUCLEOTIDE SEQUENCE</scope>
</reference>
<dbReference type="PANTHER" id="PTHR31099:SF28">
    <property type="entry name" value="F5J5.12"/>
    <property type="match status" value="1"/>
</dbReference>
<dbReference type="PANTHER" id="PTHR31099">
    <property type="entry name" value="OS06G0165300 PROTEIN"/>
    <property type="match status" value="1"/>
</dbReference>
<keyword evidence="5" id="KW-1185">Reference proteome</keyword>
<feature type="domain" description="Transposase (putative) gypsy type" evidence="3">
    <location>
        <begin position="57"/>
        <end position="114"/>
    </location>
</feature>
<dbReference type="EMBL" id="BQNB010011713">
    <property type="protein sequence ID" value="GJS94201.1"/>
    <property type="molecule type" value="Genomic_DNA"/>
</dbReference>
<evidence type="ECO:0000313" key="5">
    <source>
        <dbReference type="Proteomes" id="UP001151760"/>
    </source>
</evidence>
<name>A0ABQ4ZXZ1_9ASTR</name>
<organism evidence="4 5">
    <name type="scientific">Tanacetum coccineum</name>
    <dbReference type="NCBI Taxonomy" id="301880"/>
    <lineage>
        <taxon>Eukaryota</taxon>
        <taxon>Viridiplantae</taxon>
        <taxon>Streptophyta</taxon>
        <taxon>Embryophyta</taxon>
        <taxon>Tracheophyta</taxon>
        <taxon>Spermatophyta</taxon>
        <taxon>Magnoliopsida</taxon>
        <taxon>eudicotyledons</taxon>
        <taxon>Gunneridae</taxon>
        <taxon>Pentapetalae</taxon>
        <taxon>asterids</taxon>
        <taxon>campanulids</taxon>
        <taxon>Asterales</taxon>
        <taxon>Asteraceae</taxon>
        <taxon>Asteroideae</taxon>
        <taxon>Anthemideae</taxon>
        <taxon>Anthemidinae</taxon>
        <taxon>Tanacetum</taxon>
    </lineage>
</organism>
<protein>
    <recommendedName>
        <fullName evidence="3">Transposase (putative) gypsy type domain-containing protein</fullName>
    </recommendedName>
</protein>
<evidence type="ECO:0000259" key="3">
    <source>
        <dbReference type="Pfam" id="PF04195"/>
    </source>
</evidence>
<feature type="non-terminal residue" evidence="4">
    <location>
        <position position="540"/>
    </location>
</feature>
<evidence type="ECO:0000256" key="2">
    <source>
        <dbReference type="SAM" id="MobiDB-lite"/>
    </source>
</evidence>
<evidence type="ECO:0000313" key="4">
    <source>
        <dbReference type="EMBL" id="GJS94201.1"/>
    </source>
</evidence>
<accession>A0ABQ4ZXZ1</accession>
<comment type="caution">
    <text evidence="4">The sequence shown here is derived from an EMBL/GenBank/DDBJ whole genome shotgun (WGS) entry which is preliminary data.</text>
</comment>
<evidence type="ECO:0000256" key="1">
    <source>
        <dbReference type="SAM" id="Coils"/>
    </source>
</evidence>
<feature type="region of interest" description="Disordered" evidence="2">
    <location>
        <begin position="258"/>
        <end position="295"/>
    </location>
</feature>
<gene>
    <name evidence="4" type="ORF">Tco_0801169</name>
</gene>
<reference evidence="4" key="2">
    <citation type="submission" date="2022-01" db="EMBL/GenBank/DDBJ databases">
        <authorList>
            <person name="Yamashiro T."/>
            <person name="Shiraishi A."/>
            <person name="Satake H."/>
            <person name="Nakayama K."/>
        </authorList>
    </citation>
    <scope>NUCLEOTIDE SEQUENCE</scope>
</reference>
<keyword evidence="1" id="KW-0175">Coiled coil</keyword>
<dbReference type="InterPro" id="IPR007321">
    <property type="entry name" value="Transposase_28"/>
</dbReference>
<proteinExistence type="predicted"/>